<name>A0ABY0TVC5_9PSED</name>
<evidence type="ECO:0000313" key="2">
    <source>
        <dbReference type="Proteomes" id="UP000198740"/>
    </source>
</evidence>
<dbReference type="Proteomes" id="UP000198740">
    <property type="component" value="Unassembled WGS sequence"/>
</dbReference>
<keyword evidence="2" id="KW-1185">Reference proteome</keyword>
<sequence>MLGIAQLPSMVLVADTELLLQGQPFVLFSLLLMQGRLALLAERLCMGRSLALKLCRQPPGLYLPSHRHQQANADQSIGR</sequence>
<dbReference type="EMBL" id="FNKM01000002">
    <property type="protein sequence ID" value="SDR40984.1"/>
    <property type="molecule type" value="Genomic_DNA"/>
</dbReference>
<accession>A0ABY0TVC5</accession>
<organism evidence="1 2">
    <name type="scientific">Pseudomonas grimontii</name>
    <dbReference type="NCBI Taxonomy" id="129847"/>
    <lineage>
        <taxon>Bacteria</taxon>
        <taxon>Pseudomonadati</taxon>
        <taxon>Pseudomonadota</taxon>
        <taxon>Gammaproteobacteria</taxon>
        <taxon>Pseudomonadales</taxon>
        <taxon>Pseudomonadaceae</taxon>
        <taxon>Pseudomonas</taxon>
    </lineage>
</organism>
<evidence type="ECO:0000313" key="1">
    <source>
        <dbReference type="EMBL" id="SDR40984.1"/>
    </source>
</evidence>
<reference evidence="1 2" key="1">
    <citation type="submission" date="2016-10" db="EMBL/GenBank/DDBJ databases">
        <authorList>
            <person name="Varghese N."/>
            <person name="Submissions S."/>
        </authorList>
    </citation>
    <scope>NUCLEOTIDE SEQUENCE [LARGE SCALE GENOMIC DNA]</scope>
    <source>
        <strain evidence="1 2">BS2976</strain>
    </source>
</reference>
<gene>
    <name evidence="1" type="ORF">SAMN04490186_6192</name>
</gene>
<proteinExistence type="predicted"/>
<protein>
    <submittedName>
        <fullName evidence="1">Uncharacterized protein</fullName>
    </submittedName>
</protein>
<comment type="caution">
    <text evidence="1">The sequence shown here is derived from an EMBL/GenBank/DDBJ whole genome shotgun (WGS) entry which is preliminary data.</text>
</comment>